<dbReference type="PANTHER" id="PTHR34204">
    <property type="entry name" value="RNA-BINDING ASCH DOMAIN PROTEIN"/>
    <property type="match status" value="1"/>
</dbReference>
<comment type="caution">
    <text evidence="1">The sequence shown here is derived from an EMBL/GenBank/DDBJ whole genome shotgun (WGS) entry which is preliminary data.</text>
</comment>
<accession>A0A8I3A554</accession>
<dbReference type="AlphaFoldDB" id="A0A8I3A554"/>
<sequence length="215" mass="23933">MTTRMCRLGMGTLTHIPIPRCHNMHELPAAATERARVQDLLSRGGQLTLEAEIQTLSKHLLHGLAYTVGSALGSDPPTRKECLSAFTTSATNTGLMAGAKAWSKHAHRSGDAKSEGDRMGWWGGQPKGPVASINERALVLFDKVMDKVTWRNLHWLPHQMLVYEVRVEEGYGMRWSQDRSQLVGDEGGSVDTTPWMFRGFVEPMMENGHEVGWTH</sequence>
<name>A0A8I3A554_9AGAM</name>
<keyword evidence="2" id="KW-1185">Reference proteome</keyword>
<evidence type="ECO:0000313" key="1">
    <source>
        <dbReference type="EMBL" id="KAG6371446.1"/>
    </source>
</evidence>
<dbReference type="PANTHER" id="PTHR34204:SF2">
    <property type="entry name" value="RNA-BINDING ASCH DOMAIN PROTEIN"/>
    <property type="match status" value="1"/>
</dbReference>
<reference evidence="1" key="1">
    <citation type="submission" date="2021-03" db="EMBL/GenBank/DDBJ databases">
        <title>Evolutionary innovations through gain and loss of genes in the ectomycorrhizal Boletales.</title>
        <authorList>
            <person name="Wu G."/>
            <person name="Miyauchi S."/>
            <person name="Morin E."/>
            <person name="Yang Z.-L."/>
            <person name="Xu J."/>
            <person name="Martin F.M."/>
        </authorList>
    </citation>
    <scope>NUCLEOTIDE SEQUENCE</scope>
    <source>
        <strain evidence="1">BR01</strain>
    </source>
</reference>
<dbReference type="OrthoDB" id="112749at2759"/>
<dbReference type="EMBL" id="JAGFBS010000034">
    <property type="protein sequence ID" value="KAG6371446.1"/>
    <property type="molecule type" value="Genomic_DNA"/>
</dbReference>
<evidence type="ECO:0000313" key="2">
    <source>
        <dbReference type="Proteomes" id="UP000683000"/>
    </source>
</evidence>
<dbReference type="Proteomes" id="UP000683000">
    <property type="component" value="Unassembled WGS sequence"/>
</dbReference>
<organism evidence="1 2">
    <name type="scientific">Boletus reticuloceps</name>
    <dbReference type="NCBI Taxonomy" id="495285"/>
    <lineage>
        <taxon>Eukaryota</taxon>
        <taxon>Fungi</taxon>
        <taxon>Dikarya</taxon>
        <taxon>Basidiomycota</taxon>
        <taxon>Agaricomycotina</taxon>
        <taxon>Agaricomycetes</taxon>
        <taxon>Agaricomycetidae</taxon>
        <taxon>Boletales</taxon>
        <taxon>Boletineae</taxon>
        <taxon>Boletaceae</taxon>
        <taxon>Boletoideae</taxon>
        <taxon>Boletus</taxon>
    </lineage>
</organism>
<gene>
    <name evidence="1" type="ORF">JVT61DRAFT_9467</name>
</gene>
<protein>
    <submittedName>
        <fullName evidence="1">Uncharacterized protein</fullName>
    </submittedName>
</protein>
<proteinExistence type="predicted"/>